<dbReference type="Proteomes" id="UP001604267">
    <property type="component" value="Unassembled WGS sequence"/>
</dbReference>
<dbReference type="InterPro" id="IPR029058">
    <property type="entry name" value="AB_hydrolase_fold"/>
</dbReference>
<keyword evidence="5" id="KW-1185">Reference proteome</keyword>
<gene>
    <name evidence="4" type="ORF">ACGFZB_27905</name>
</gene>
<accession>A0ABW7BEP3</accession>
<evidence type="ECO:0000256" key="1">
    <source>
        <dbReference type="ARBA" id="ARBA00007169"/>
    </source>
</evidence>
<keyword evidence="2" id="KW-0378">Hydrolase</keyword>
<dbReference type="SMART" id="SM00824">
    <property type="entry name" value="PKS_TE"/>
    <property type="match status" value="1"/>
</dbReference>
<evidence type="ECO:0000259" key="3">
    <source>
        <dbReference type="SMART" id="SM00824"/>
    </source>
</evidence>
<name>A0ABW7BEP3_9ACTN</name>
<dbReference type="RefSeq" id="WP_392820572.1">
    <property type="nucleotide sequence ID" value="NZ_JBICYV010000014.1"/>
</dbReference>
<dbReference type="EMBL" id="JBICYV010000014">
    <property type="protein sequence ID" value="MFG3014181.1"/>
    <property type="molecule type" value="Genomic_DNA"/>
</dbReference>
<comment type="similarity">
    <text evidence="1">Belongs to the thioesterase family.</text>
</comment>
<dbReference type="InterPro" id="IPR001031">
    <property type="entry name" value="Thioesterase"/>
</dbReference>
<dbReference type="SUPFAM" id="SSF53474">
    <property type="entry name" value="alpha/beta-Hydrolases"/>
    <property type="match status" value="1"/>
</dbReference>
<reference evidence="4 5" key="1">
    <citation type="submission" date="2024-10" db="EMBL/GenBank/DDBJ databases">
        <title>The Natural Products Discovery Center: Release of the First 8490 Sequenced Strains for Exploring Actinobacteria Biosynthetic Diversity.</title>
        <authorList>
            <person name="Kalkreuter E."/>
            <person name="Kautsar S.A."/>
            <person name="Yang D."/>
            <person name="Bader C.D."/>
            <person name="Teijaro C.N."/>
            <person name="Fluegel L."/>
            <person name="Davis C.M."/>
            <person name="Simpson J.R."/>
            <person name="Lauterbach L."/>
            <person name="Steele A.D."/>
            <person name="Gui C."/>
            <person name="Meng S."/>
            <person name="Li G."/>
            <person name="Viehrig K."/>
            <person name="Ye F."/>
            <person name="Su P."/>
            <person name="Kiefer A.F."/>
            <person name="Nichols A."/>
            <person name="Cepeda A.J."/>
            <person name="Yan W."/>
            <person name="Fan B."/>
            <person name="Jiang Y."/>
            <person name="Adhikari A."/>
            <person name="Zheng C.-J."/>
            <person name="Schuster L."/>
            <person name="Cowan T.M."/>
            <person name="Smanski M.J."/>
            <person name="Chevrette M.G."/>
            <person name="De Carvalho L.P.S."/>
            <person name="Shen B."/>
        </authorList>
    </citation>
    <scope>NUCLEOTIDE SEQUENCE [LARGE SCALE GENOMIC DNA]</scope>
    <source>
        <strain evidence="4 5">NPDC048320</strain>
    </source>
</reference>
<sequence length="271" mass="29550">MNSAPQRAAYFSRPWVWDLRPTPGPHSAALLLLPHGGGSAHAFTEWPAHFPDDVTVLAAQYPGRGSRFGEPPARTMEELRDALVEALDALDLPLVIFGNSLGALLGFEVAWHLEQAGRPPAALCVSGAWAPHAREPGATYGDALWSDTALVDWLHEYGGMPAEVLADPDLLTLVLDAVRADLTIVENYRFGPAPRRLACPITVLGGTEDRLVSEPTLRAWTERTRRDAEVHLLPGDHFHFADHLPYVTALVRAHLPTPADASGKRAEHDRT</sequence>
<dbReference type="PANTHER" id="PTHR11487">
    <property type="entry name" value="THIOESTERASE"/>
    <property type="match status" value="1"/>
</dbReference>
<dbReference type="Gene3D" id="3.40.50.1820">
    <property type="entry name" value="alpha/beta hydrolase"/>
    <property type="match status" value="1"/>
</dbReference>
<organism evidence="4 5">
    <name type="scientific">Streptomyces cinerochromogenes</name>
    <dbReference type="NCBI Taxonomy" id="66422"/>
    <lineage>
        <taxon>Bacteria</taxon>
        <taxon>Bacillati</taxon>
        <taxon>Actinomycetota</taxon>
        <taxon>Actinomycetes</taxon>
        <taxon>Kitasatosporales</taxon>
        <taxon>Streptomycetaceae</taxon>
        <taxon>Streptomyces</taxon>
    </lineage>
</organism>
<dbReference type="Pfam" id="PF00975">
    <property type="entry name" value="Thioesterase"/>
    <property type="match status" value="1"/>
</dbReference>
<evidence type="ECO:0000313" key="5">
    <source>
        <dbReference type="Proteomes" id="UP001604267"/>
    </source>
</evidence>
<evidence type="ECO:0000256" key="2">
    <source>
        <dbReference type="ARBA" id="ARBA00022801"/>
    </source>
</evidence>
<dbReference type="InterPro" id="IPR012223">
    <property type="entry name" value="TEII"/>
</dbReference>
<comment type="caution">
    <text evidence="4">The sequence shown here is derived from an EMBL/GenBank/DDBJ whole genome shotgun (WGS) entry which is preliminary data.</text>
</comment>
<dbReference type="PANTHER" id="PTHR11487:SF0">
    <property type="entry name" value="S-ACYL FATTY ACID SYNTHASE THIOESTERASE, MEDIUM CHAIN"/>
    <property type="match status" value="1"/>
</dbReference>
<feature type="domain" description="Thioesterase TesA-like" evidence="3">
    <location>
        <begin position="34"/>
        <end position="255"/>
    </location>
</feature>
<evidence type="ECO:0000313" key="4">
    <source>
        <dbReference type="EMBL" id="MFG3014181.1"/>
    </source>
</evidence>
<proteinExistence type="inferred from homology"/>
<protein>
    <submittedName>
        <fullName evidence="4">Thioesterase II family protein</fullName>
    </submittedName>
</protein>
<dbReference type="InterPro" id="IPR020802">
    <property type="entry name" value="TesA-like"/>
</dbReference>